<dbReference type="Pfam" id="PF00004">
    <property type="entry name" value="AAA"/>
    <property type="match status" value="1"/>
</dbReference>
<evidence type="ECO:0000259" key="4">
    <source>
        <dbReference type="SMART" id="SM00382"/>
    </source>
</evidence>
<evidence type="ECO:0000313" key="6">
    <source>
        <dbReference type="Proteomes" id="UP000293142"/>
    </source>
</evidence>
<reference evidence="5 6" key="1">
    <citation type="submission" date="2019-02" db="EMBL/GenBank/DDBJ databases">
        <title>Paenibacillus sp. nov., isolated from surface-sterilized tissue of Thalictrum simplex L.</title>
        <authorList>
            <person name="Tuo L."/>
        </authorList>
    </citation>
    <scope>NUCLEOTIDE SEQUENCE [LARGE SCALE GENOMIC DNA]</scope>
    <source>
        <strain evidence="5 6">N2SHLJ1</strain>
    </source>
</reference>
<feature type="domain" description="AAA+ ATPase" evidence="4">
    <location>
        <begin position="517"/>
        <end position="649"/>
    </location>
</feature>
<dbReference type="InterPro" id="IPR050221">
    <property type="entry name" value="26S_Proteasome_ATPase"/>
</dbReference>
<accession>A0A4Q9DUX2</accession>
<evidence type="ECO:0000256" key="1">
    <source>
        <dbReference type="ARBA" id="ARBA00006914"/>
    </source>
</evidence>
<dbReference type="AlphaFoldDB" id="A0A4Q9DUX2"/>
<protein>
    <submittedName>
        <fullName evidence="5">ATP-binding protein</fullName>
    </submittedName>
</protein>
<dbReference type="GO" id="GO:0005524">
    <property type="term" value="F:ATP binding"/>
    <property type="evidence" value="ECO:0007669"/>
    <property type="project" value="UniProtKB-KW"/>
</dbReference>
<dbReference type="RefSeq" id="WP_131012380.1">
    <property type="nucleotide sequence ID" value="NZ_SIRE01000004.1"/>
</dbReference>
<dbReference type="Gene3D" id="3.40.50.300">
    <property type="entry name" value="P-loop containing nucleotide triphosphate hydrolases"/>
    <property type="match status" value="1"/>
</dbReference>
<name>A0A4Q9DUX2_9BACL</name>
<dbReference type="Proteomes" id="UP000293142">
    <property type="component" value="Unassembled WGS sequence"/>
</dbReference>
<comment type="similarity">
    <text evidence="1">Belongs to the AAA ATPase family.</text>
</comment>
<keyword evidence="6" id="KW-1185">Reference proteome</keyword>
<dbReference type="InterPro" id="IPR003593">
    <property type="entry name" value="AAA+_ATPase"/>
</dbReference>
<dbReference type="SUPFAM" id="SSF52540">
    <property type="entry name" value="P-loop containing nucleoside triphosphate hydrolases"/>
    <property type="match status" value="2"/>
</dbReference>
<dbReference type="OrthoDB" id="9806903at2"/>
<feature type="domain" description="AAA+ ATPase" evidence="4">
    <location>
        <begin position="263"/>
        <end position="379"/>
    </location>
</feature>
<dbReference type="CDD" id="cd19481">
    <property type="entry name" value="RecA-like_protease"/>
    <property type="match status" value="1"/>
</dbReference>
<dbReference type="PANTHER" id="PTHR23073">
    <property type="entry name" value="26S PROTEASOME REGULATORY SUBUNIT"/>
    <property type="match status" value="1"/>
</dbReference>
<organism evidence="5 6">
    <name type="scientific">Paenibacillus thalictri</name>
    <dbReference type="NCBI Taxonomy" id="2527873"/>
    <lineage>
        <taxon>Bacteria</taxon>
        <taxon>Bacillati</taxon>
        <taxon>Bacillota</taxon>
        <taxon>Bacilli</taxon>
        <taxon>Bacillales</taxon>
        <taxon>Paenibacillaceae</taxon>
        <taxon>Paenibacillus</taxon>
    </lineage>
</organism>
<dbReference type="InterPro" id="IPR054472">
    <property type="entry name" value="WHD"/>
</dbReference>
<dbReference type="Pfam" id="PF22977">
    <property type="entry name" value="WHD"/>
    <property type="match status" value="1"/>
</dbReference>
<dbReference type="SMART" id="SM00382">
    <property type="entry name" value="AAA"/>
    <property type="match status" value="2"/>
</dbReference>
<dbReference type="GO" id="GO:0016887">
    <property type="term" value="F:ATP hydrolysis activity"/>
    <property type="evidence" value="ECO:0007669"/>
    <property type="project" value="InterPro"/>
</dbReference>
<evidence type="ECO:0000313" key="5">
    <source>
        <dbReference type="EMBL" id="TBL80779.1"/>
    </source>
</evidence>
<dbReference type="InterPro" id="IPR003959">
    <property type="entry name" value="ATPase_AAA_core"/>
</dbReference>
<keyword evidence="2" id="KW-0547">Nucleotide-binding</keyword>
<evidence type="ECO:0000256" key="3">
    <source>
        <dbReference type="ARBA" id="ARBA00022840"/>
    </source>
</evidence>
<evidence type="ECO:0000256" key="2">
    <source>
        <dbReference type="ARBA" id="ARBA00022741"/>
    </source>
</evidence>
<gene>
    <name evidence="5" type="ORF">EYB31_06030</name>
</gene>
<sequence>MMRGLLHTFSAALPYENAMDHLRDEITKLDFMLECRIHQRNTTPKSDLLDRTFHGVYMTDSEAAQLLDHPDPDGELTAEQELGLHQIEQWISARLALTARRLSMLPLIRLQSLFKLNELEMRLLVTLLAPHVDGKYLRLYGFIQDDMTRQYVTADVLLQLCCSSEDERIQALQILTGMRFCRTFLDKSLFIRSPESASMLHAPIRLDERIVYFCTGLEYRYDGALAHLSVDACETSTLPPLLVNHEIQERLERLAAYSGTVDTTVACMLSGPGGSGKTLHARHLCASLQRPLLAYDMSRAPDNDRDFLDDVDRMLREAQLIDAIPAFDCIHVLQDANRRSFLLMERLQAWKDVVLMMGEEEIRPPVSALSGMLWMHIPLAVPDIGEREMLWRMLASDRLPITNADSGVLAGKFRFTPGSIQAAVDEVCKHRAWQRHGYDQIRQADPTTASELHRVAYHLINHRLQEKAVKLEGRFTWDDLILPKETMGLLRQACSRIVHRHKVMHDWGFDRKLAYGKGTSMLFTGPPGTGKTMSALVMAKEMSAELYRIDLSRIVSKYIGETEKNLSEIFDHARVSGAILFFDEADALFGKRSEVKDAHDKYANMETSYLLQKMEEYDGLTILATNFSQNLDDAFMRRIPLIIKFPFPDPVQREQLWRSSIPSELPLQEPIDFPFLAHTFELSGGPIKNIVVTAAYLAAEEGVAVSMKQFIEGAVQEFKKTGKVLLKERLGAYAEFWRG</sequence>
<proteinExistence type="inferred from homology"/>
<keyword evidence="3 5" id="KW-0067">ATP-binding</keyword>
<dbReference type="InterPro" id="IPR027417">
    <property type="entry name" value="P-loop_NTPase"/>
</dbReference>
<comment type="caution">
    <text evidence="5">The sequence shown here is derived from an EMBL/GenBank/DDBJ whole genome shotgun (WGS) entry which is preliminary data.</text>
</comment>
<dbReference type="EMBL" id="SIRE01000004">
    <property type="protein sequence ID" value="TBL80779.1"/>
    <property type="molecule type" value="Genomic_DNA"/>
</dbReference>